<sequence length="188" mass="21467">MKFVNSGLSAPKKVWVLTDQQLLSLDAAGIGFDRLSELPQLLDKLPEQDVIDIALTQYRAGLKFGVDVGNVFEQFNDDYKDILLSKIKTEQKRLSKVQHLTELKNYSKFYVHNTNELLVLVITDAEVSMNYISGLCASFTELHVQSFTESMLKALYQTYGYTYLHHKECCRNLIDGEFNLAKVYQALV</sequence>
<proteinExistence type="predicted"/>
<accession>A0A513PWI4</accession>
<evidence type="ECO:0000313" key="1">
    <source>
        <dbReference type="EMBL" id="QAU04303.1"/>
    </source>
</evidence>
<dbReference type="RefSeq" id="YP_009843250.1">
    <property type="nucleotide sequence ID" value="NC_048747.1"/>
</dbReference>
<name>A0A513PWI4_9CAUD</name>
<reference evidence="1 2" key="1">
    <citation type="submission" date="2019-01" db="EMBL/GenBank/DDBJ databases">
        <authorList>
            <person name="Le T.S."/>
            <person name="Kurtboke I."/>
        </authorList>
    </citation>
    <scope>NUCLEOTIDE SEQUENCE [LARGE SCALE GENOMIC DNA]</scope>
</reference>
<dbReference type="EMBL" id="MK368614">
    <property type="protein sequence ID" value="QAU04303.1"/>
    <property type="molecule type" value="Genomic_DNA"/>
</dbReference>
<protein>
    <submittedName>
        <fullName evidence="1">Uncharacterized protein</fullName>
    </submittedName>
</protein>
<dbReference type="KEGG" id="vg:55613516"/>
<dbReference type="GeneID" id="55613516"/>
<evidence type="ECO:0000313" key="2">
    <source>
        <dbReference type="Proteomes" id="UP000320660"/>
    </source>
</evidence>
<dbReference type="Proteomes" id="UP000320660">
    <property type="component" value="Segment"/>
</dbReference>
<keyword evidence="2" id="KW-1185">Reference proteome</keyword>
<organism evidence="1 2">
    <name type="scientific">Vibrio phage 2 TSL-2019</name>
    <dbReference type="NCBI Taxonomy" id="2508172"/>
    <lineage>
        <taxon>Viruses</taxon>
        <taxon>Duplodnaviria</taxon>
        <taxon>Heunggongvirae</taxon>
        <taxon>Uroviricota</taxon>
        <taxon>Caudoviricetes</taxon>
        <taxon>Chimalliviridae</taxon>
        <taxon>Gorgonvirinae</taxon>
        <taxon>Aphroditevirus</taxon>
        <taxon>Aphroditevirus av2TSL2019</taxon>
    </lineage>
</organism>